<evidence type="ECO:0000256" key="1">
    <source>
        <dbReference type="SAM" id="MobiDB-lite"/>
    </source>
</evidence>
<sequence>MREDQSQRKPQFGAVPPTTTGTLVPEGKTASIETGRLQFES</sequence>
<gene>
    <name evidence="2" type="ORF">EDC60_2807</name>
</gene>
<dbReference type="RefSeq" id="WP_302078597.1">
    <property type="nucleotide sequence ID" value="NZ_RJVL01000007.1"/>
</dbReference>
<keyword evidence="3" id="KW-1185">Reference proteome</keyword>
<reference evidence="2 3" key="1">
    <citation type="submission" date="2018-11" db="EMBL/GenBank/DDBJ databases">
        <title>Genomic Encyclopedia of Type Strains, Phase IV (KMG-IV): sequencing the most valuable type-strain genomes for metagenomic binning, comparative biology and taxonomic classification.</title>
        <authorList>
            <person name="Goeker M."/>
        </authorList>
    </citation>
    <scope>NUCLEOTIDE SEQUENCE [LARGE SCALE GENOMIC DNA]</scope>
    <source>
        <strain evidence="2 3">DSM 15985</strain>
    </source>
</reference>
<dbReference type="AlphaFoldDB" id="A0AAX1WQW4"/>
<protein>
    <submittedName>
        <fullName evidence="2">Uncharacterized protein</fullName>
    </submittedName>
</protein>
<evidence type="ECO:0000313" key="3">
    <source>
        <dbReference type="Proteomes" id="UP000271868"/>
    </source>
</evidence>
<comment type="caution">
    <text evidence="2">The sequence shown here is derived from an EMBL/GenBank/DDBJ whole genome shotgun (WGS) entry which is preliminary data.</text>
</comment>
<name>A0AAX1WQW4_9BURK</name>
<organism evidence="2 3">
    <name type="scientific">Diaphorobacter nitroreducens</name>
    <dbReference type="NCBI Taxonomy" id="164759"/>
    <lineage>
        <taxon>Bacteria</taxon>
        <taxon>Pseudomonadati</taxon>
        <taxon>Pseudomonadota</taxon>
        <taxon>Betaproteobacteria</taxon>
        <taxon>Burkholderiales</taxon>
        <taxon>Comamonadaceae</taxon>
        <taxon>Diaphorobacter</taxon>
    </lineage>
</organism>
<feature type="region of interest" description="Disordered" evidence="1">
    <location>
        <begin position="1"/>
        <end position="41"/>
    </location>
</feature>
<dbReference type="EMBL" id="RJVL01000007">
    <property type="protein sequence ID" value="ROR40288.1"/>
    <property type="molecule type" value="Genomic_DNA"/>
</dbReference>
<evidence type="ECO:0000313" key="2">
    <source>
        <dbReference type="EMBL" id="ROR40288.1"/>
    </source>
</evidence>
<proteinExistence type="predicted"/>
<dbReference type="Proteomes" id="UP000271868">
    <property type="component" value="Unassembled WGS sequence"/>
</dbReference>
<accession>A0AAX1WQW4</accession>